<dbReference type="RefSeq" id="XP_009172399.1">
    <property type="nucleotide sequence ID" value="XM_009174135.1"/>
</dbReference>
<evidence type="ECO:0000313" key="2">
    <source>
        <dbReference type="Proteomes" id="UP000054324"/>
    </source>
</evidence>
<dbReference type="GeneID" id="20322538"/>
<dbReference type="KEGG" id="ovi:T265_08359"/>
<keyword evidence="2" id="KW-1185">Reference proteome</keyword>
<evidence type="ECO:0000313" key="1">
    <source>
        <dbReference type="EMBL" id="KER23857.1"/>
    </source>
</evidence>
<name>A0A074ZDY9_OPIVI</name>
<reference evidence="1 2" key="1">
    <citation type="submission" date="2013-11" db="EMBL/GenBank/DDBJ databases">
        <title>Opisthorchis viverrini - life in the bile duct.</title>
        <authorList>
            <person name="Young N.D."/>
            <person name="Nagarajan N."/>
            <person name="Lin S.J."/>
            <person name="Korhonen P.K."/>
            <person name="Jex A.R."/>
            <person name="Hall R.S."/>
            <person name="Safavi-Hemami H."/>
            <person name="Kaewkong W."/>
            <person name="Bertrand D."/>
            <person name="Gao S."/>
            <person name="Seet Q."/>
            <person name="Wongkham S."/>
            <person name="Teh B.T."/>
            <person name="Wongkham C."/>
            <person name="Intapan P.M."/>
            <person name="Maleewong W."/>
            <person name="Yang X."/>
            <person name="Hu M."/>
            <person name="Wang Z."/>
            <person name="Hofmann A."/>
            <person name="Sternberg P.W."/>
            <person name="Tan P."/>
            <person name="Wang J."/>
            <person name="Gasser R.B."/>
        </authorList>
    </citation>
    <scope>NUCLEOTIDE SEQUENCE [LARGE SCALE GENOMIC DNA]</scope>
</reference>
<dbReference type="Proteomes" id="UP000054324">
    <property type="component" value="Unassembled WGS sequence"/>
</dbReference>
<gene>
    <name evidence="1" type="ORF">T265_08359</name>
</gene>
<dbReference type="CTD" id="20322538"/>
<organism evidence="1 2">
    <name type="scientific">Opisthorchis viverrini</name>
    <name type="common">Southeast Asian liver fluke</name>
    <dbReference type="NCBI Taxonomy" id="6198"/>
    <lineage>
        <taxon>Eukaryota</taxon>
        <taxon>Metazoa</taxon>
        <taxon>Spiralia</taxon>
        <taxon>Lophotrochozoa</taxon>
        <taxon>Platyhelminthes</taxon>
        <taxon>Trematoda</taxon>
        <taxon>Digenea</taxon>
        <taxon>Opisthorchiida</taxon>
        <taxon>Opisthorchiata</taxon>
        <taxon>Opisthorchiidae</taxon>
        <taxon>Opisthorchis</taxon>
    </lineage>
</organism>
<dbReference type="EMBL" id="KL596832">
    <property type="protein sequence ID" value="KER23857.1"/>
    <property type="molecule type" value="Genomic_DNA"/>
</dbReference>
<accession>A0A074ZDY9</accession>
<proteinExistence type="predicted"/>
<protein>
    <submittedName>
        <fullName evidence="1">Uncharacterized protein</fullName>
    </submittedName>
</protein>
<dbReference type="AlphaFoldDB" id="A0A074ZDY9"/>
<sequence>MVNVTTDYRHYTLLRHSEAILLSILVNTVDDPLDAIHKMLPGSALIKLMSLSANTKPNQTNGRPSTLYCMQEPSCEEPARVSITPAEVGSWTVGGSEE</sequence>